<organism evidence="1">
    <name type="scientific">Rhizophora mucronata</name>
    <name type="common">Asiatic mangrove</name>
    <dbReference type="NCBI Taxonomy" id="61149"/>
    <lineage>
        <taxon>Eukaryota</taxon>
        <taxon>Viridiplantae</taxon>
        <taxon>Streptophyta</taxon>
        <taxon>Embryophyta</taxon>
        <taxon>Tracheophyta</taxon>
        <taxon>Spermatophyta</taxon>
        <taxon>Magnoliopsida</taxon>
        <taxon>eudicotyledons</taxon>
        <taxon>Gunneridae</taxon>
        <taxon>Pentapetalae</taxon>
        <taxon>rosids</taxon>
        <taxon>fabids</taxon>
        <taxon>Malpighiales</taxon>
        <taxon>Rhizophoraceae</taxon>
        <taxon>Rhizophora</taxon>
    </lineage>
</organism>
<sequence>MEPEHSQLTQTLHLDLQSVHEVKNFHQLVIGITLLPKKLSTTIIAQNQQEEMKQKEK</sequence>
<reference evidence="1" key="1">
    <citation type="submission" date="2018-02" db="EMBL/GenBank/DDBJ databases">
        <title>Rhizophora mucronata_Transcriptome.</title>
        <authorList>
            <person name="Meera S.P."/>
            <person name="Sreeshan A."/>
            <person name="Augustine A."/>
        </authorList>
    </citation>
    <scope>NUCLEOTIDE SEQUENCE</scope>
    <source>
        <tissue evidence="1">Leaf</tissue>
    </source>
</reference>
<dbReference type="AlphaFoldDB" id="A0A2P2MQ67"/>
<name>A0A2P2MQ67_RHIMU</name>
<dbReference type="EMBL" id="GGEC01051879">
    <property type="protein sequence ID" value="MBX32363.1"/>
    <property type="molecule type" value="Transcribed_RNA"/>
</dbReference>
<accession>A0A2P2MQ67</accession>
<evidence type="ECO:0000313" key="1">
    <source>
        <dbReference type="EMBL" id="MBX32363.1"/>
    </source>
</evidence>
<protein>
    <submittedName>
        <fullName evidence="1">Sister chromatid cohesion 1 protein 4 isoform X1</fullName>
    </submittedName>
</protein>
<proteinExistence type="predicted"/>